<keyword evidence="1" id="KW-0812">Transmembrane</keyword>
<keyword evidence="3" id="KW-1185">Reference proteome</keyword>
<feature type="transmembrane region" description="Helical" evidence="1">
    <location>
        <begin position="103"/>
        <end position="125"/>
    </location>
</feature>
<feature type="transmembrane region" description="Helical" evidence="1">
    <location>
        <begin position="79"/>
        <end position="97"/>
    </location>
</feature>
<gene>
    <name evidence="2" type="ORF">ACFP1B_13140</name>
</gene>
<evidence type="ECO:0000313" key="3">
    <source>
        <dbReference type="Proteomes" id="UP001596200"/>
    </source>
</evidence>
<dbReference type="EMBL" id="JBHSPU010000013">
    <property type="protein sequence ID" value="MFC5914369.1"/>
    <property type="molecule type" value="Genomic_DNA"/>
</dbReference>
<evidence type="ECO:0000256" key="1">
    <source>
        <dbReference type="SAM" id="Phobius"/>
    </source>
</evidence>
<sequence length="173" mass="19081">MSWTVPEQIKLTMVHQMEIRQEPGLTRSSTRESWCLVRRPDHGELRAVLKCGRCGREGVFVIQDLATTKRLRRWPMARSLASAVVLIGIVAALWIIGFTDGDITLQVLAFPASLLFLPVGIYLLASPSSNIGVRPPESVYFKTDTVREGLSYVTRNSRRGEGLACSGNAKPAA</sequence>
<proteinExistence type="predicted"/>
<name>A0ABW1GHR5_9ACTN</name>
<organism evidence="2 3">
    <name type="scientific">Streptomyces pulveraceus</name>
    <dbReference type="NCBI Taxonomy" id="68258"/>
    <lineage>
        <taxon>Bacteria</taxon>
        <taxon>Bacillati</taxon>
        <taxon>Actinomycetota</taxon>
        <taxon>Actinomycetes</taxon>
        <taxon>Kitasatosporales</taxon>
        <taxon>Streptomycetaceae</taxon>
        <taxon>Streptomyces</taxon>
    </lineage>
</organism>
<reference evidence="3" key="1">
    <citation type="journal article" date="2019" name="Int. J. Syst. Evol. Microbiol.">
        <title>The Global Catalogue of Microorganisms (GCM) 10K type strain sequencing project: providing services to taxonomists for standard genome sequencing and annotation.</title>
        <authorList>
            <consortium name="The Broad Institute Genomics Platform"/>
            <consortium name="The Broad Institute Genome Sequencing Center for Infectious Disease"/>
            <person name="Wu L."/>
            <person name="Ma J."/>
        </authorList>
    </citation>
    <scope>NUCLEOTIDE SEQUENCE [LARGE SCALE GENOMIC DNA]</scope>
    <source>
        <strain evidence="3">JCM 4147</strain>
    </source>
</reference>
<evidence type="ECO:0008006" key="4">
    <source>
        <dbReference type="Google" id="ProtNLM"/>
    </source>
</evidence>
<accession>A0ABW1GHR5</accession>
<evidence type="ECO:0000313" key="2">
    <source>
        <dbReference type="EMBL" id="MFC5914369.1"/>
    </source>
</evidence>
<dbReference type="RefSeq" id="WP_344514978.1">
    <property type="nucleotide sequence ID" value="NZ_BAAATU010000031.1"/>
</dbReference>
<keyword evidence="1" id="KW-1133">Transmembrane helix</keyword>
<protein>
    <recommendedName>
        <fullName evidence="4">DUF983 domain-containing protein</fullName>
    </recommendedName>
</protein>
<keyword evidence="1" id="KW-0472">Membrane</keyword>
<comment type="caution">
    <text evidence="2">The sequence shown here is derived from an EMBL/GenBank/DDBJ whole genome shotgun (WGS) entry which is preliminary data.</text>
</comment>
<dbReference type="Proteomes" id="UP001596200">
    <property type="component" value="Unassembled WGS sequence"/>
</dbReference>